<keyword evidence="2" id="KW-0812">Transmembrane</keyword>
<keyword evidence="2" id="KW-1133">Transmembrane helix</keyword>
<dbReference type="GO" id="GO:0015293">
    <property type="term" value="F:symporter activity"/>
    <property type="evidence" value="ECO:0007669"/>
    <property type="project" value="InterPro"/>
</dbReference>
<dbReference type="GO" id="GO:0008643">
    <property type="term" value="P:carbohydrate transport"/>
    <property type="evidence" value="ECO:0007669"/>
    <property type="project" value="InterPro"/>
</dbReference>
<comment type="similarity">
    <text evidence="1">Belongs to the major facilitator superfamily.</text>
</comment>
<dbReference type="Proteomes" id="UP001219518">
    <property type="component" value="Unassembled WGS sequence"/>
</dbReference>
<feature type="transmembrane region" description="Helical" evidence="2">
    <location>
        <begin position="393"/>
        <end position="413"/>
    </location>
</feature>
<keyword evidence="4" id="KW-1185">Reference proteome</keyword>
<proteinExistence type="inferred from homology"/>
<feature type="transmembrane region" description="Helical" evidence="2">
    <location>
        <begin position="202"/>
        <end position="224"/>
    </location>
</feature>
<dbReference type="CDD" id="cd17491">
    <property type="entry name" value="MFS_MFSD12"/>
    <property type="match status" value="1"/>
</dbReference>
<reference evidence="3" key="2">
    <citation type="journal article" date="2023" name="BMC Genomics">
        <title>Pest status, molecular evolution, and epigenetic factors derived from the genome assembly of Frankliniella fusca, a thysanopteran phytovirus vector.</title>
        <authorList>
            <person name="Catto M.A."/>
            <person name="Labadie P.E."/>
            <person name="Jacobson A.L."/>
            <person name="Kennedy G.G."/>
            <person name="Srinivasan R."/>
            <person name="Hunt B.G."/>
        </authorList>
    </citation>
    <scope>NUCLEOTIDE SEQUENCE</scope>
    <source>
        <strain evidence="3">PL_HMW_Pooled</strain>
    </source>
</reference>
<feature type="transmembrane region" description="Helical" evidence="2">
    <location>
        <begin position="330"/>
        <end position="348"/>
    </location>
</feature>
<dbReference type="Gene3D" id="1.20.1250.20">
    <property type="entry name" value="MFS general substrate transporter like domains"/>
    <property type="match status" value="1"/>
</dbReference>
<dbReference type="PANTHER" id="PTHR11328:SF28">
    <property type="entry name" value="MAJOR FACILITATOR SUPERFAMILY DOMAIN-CONTAINING PROTEIN 12"/>
    <property type="match status" value="1"/>
</dbReference>
<gene>
    <name evidence="3" type="ORF">KUF71_013252</name>
</gene>
<dbReference type="AlphaFoldDB" id="A0AAE1LND8"/>
<dbReference type="PANTHER" id="PTHR11328">
    <property type="entry name" value="MAJOR FACILITATOR SUPERFAMILY DOMAIN-CONTAINING PROTEIN"/>
    <property type="match status" value="1"/>
</dbReference>
<feature type="transmembrane region" description="Helical" evidence="2">
    <location>
        <begin position="360"/>
        <end position="381"/>
    </location>
</feature>
<dbReference type="GO" id="GO:0005886">
    <property type="term" value="C:plasma membrane"/>
    <property type="evidence" value="ECO:0007669"/>
    <property type="project" value="TreeGrafter"/>
</dbReference>
<protein>
    <submittedName>
        <fullName evidence="3">Major facilitator superfamily domain-containing protein 12</fullName>
    </submittedName>
</protein>
<feature type="transmembrane region" description="Helical" evidence="2">
    <location>
        <begin position="88"/>
        <end position="106"/>
    </location>
</feature>
<dbReference type="InterPro" id="IPR039672">
    <property type="entry name" value="MFS_2"/>
</dbReference>
<organism evidence="3 4">
    <name type="scientific">Frankliniella fusca</name>
    <dbReference type="NCBI Taxonomy" id="407009"/>
    <lineage>
        <taxon>Eukaryota</taxon>
        <taxon>Metazoa</taxon>
        <taxon>Ecdysozoa</taxon>
        <taxon>Arthropoda</taxon>
        <taxon>Hexapoda</taxon>
        <taxon>Insecta</taxon>
        <taxon>Pterygota</taxon>
        <taxon>Neoptera</taxon>
        <taxon>Paraneoptera</taxon>
        <taxon>Thysanoptera</taxon>
        <taxon>Terebrantia</taxon>
        <taxon>Thripoidea</taxon>
        <taxon>Thripidae</taxon>
        <taxon>Frankliniella</taxon>
    </lineage>
</organism>
<comment type="caution">
    <text evidence="3">The sequence shown here is derived from an EMBL/GenBank/DDBJ whole genome shotgun (WGS) entry which is preliminary data.</text>
</comment>
<accession>A0AAE1LND8</accession>
<evidence type="ECO:0000313" key="3">
    <source>
        <dbReference type="EMBL" id="KAK3924979.1"/>
    </source>
</evidence>
<feature type="transmembrane region" description="Helical" evidence="2">
    <location>
        <begin position="118"/>
        <end position="139"/>
    </location>
</feature>
<feature type="transmembrane region" description="Helical" evidence="2">
    <location>
        <begin position="160"/>
        <end position="182"/>
    </location>
</feature>
<feature type="transmembrane region" description="Helical" evidence="2">
    <location>
        <begin position="300"/>
        <end position="318"/>
    </location>
</feature>
<dbReference type="EMBL" id="JAHWGI010001208">
    <property type="protein sequence ID" value="KAK3924979.1"/>
    <property type="molecule type" value="Genomic_DNA"/>
</dbReference>
<dbReference type="InterPro" id="IPR036259">
    <property type="entry name" value="MFS_trans_sf"/>
</dbReference>
<keyword evidence="2" id="KW-0472">Membrane</keyword>
<name>A0AAE1LND8_9NEOP</name>
<feature type="transmembrane region" description="Helical" evidence="2">
    <location>
        <begin position="425"/>
        <end position="445"/>
    </location>
</feature>
<reference evidence="3" key="1">
    <citation type="submission" date="2021-07" db="EMBL/GenBank/DDBJ databases">
        <authorList>
            <person name="Catto M.A."/>
            <person name="Jacobson A."/>
            <person name="Kennedy G."/>
            <person name="Labadie P."/>
            <person name="Hunt B.G."/>
            <person name="Srinivasan R."/>
        </authorList>
    </citation>
    <scope>NUCLEOTIDE SEQUENCE</scope>
    <source>
        <strain evidence="3">PL_HMW_Pooled</strain>
        <tissue evidence="3">Head</tissue>
    </source>
</reference>
<dbReference type="Pfam" id="PF13347">
    <property type="entry name" value="MFS_2"/>
    <property type="match status" value="1"/>
</dbReference>
<sequence length="473" mass="52301">MELQQQKKLTRFQRICYSIGHVQNDVCASMWFTYLLIYFTKVLGWPSAVAGTIMLIGQVADGLSTPFVGVQADLRDDFWLCRYGRRKTWHLVGTLCVLLSFPFIFSPCVGCRNAPGDYWYQLVYYAAFVCIFQFGWASVQISHLSLIPDLTPDEHIRTGLIACRYTFTVVSNVLIYLVAWLVLHISSDDCDRKIGPSDQKSFQIVVGSGLGIGVLSSILFHVGVKEAPKPITLENHSTNVIGETTNPVSAVNKQKTIKEHLFSVQLYQVAAVYMSTRLFANLSQVYTPLYLDEQGLSAESLAIVPLVMFISSFSTSFLTRTMNKHLGRRFAFIIGSALGAGGCVWVWLGAGKIYTTYEVYGVAILLGASSSIQLVTSLGLTADLIGQDTDTGAFVYGAMSFVDKLSNGLAVFILQSYFHHHYRNVLAYVCGGSTILGAMAIATLIECRSRTSSDSGLFDTRRDARFESSYSEI</sequence>
<evidence type="ECO:0000256" key="1">
    <source>
        <dbReference type="ARBA" id="ARBA00008335"/>
    </source>
</evidence>
<evidence type="ECO:0000313" key="4">
    <source>
        <dbReference type="Proteomes" id="UP001219518"/>
    </source>
</evidence>
<dbReference type="FunFam" id="1.20.1250.20:FF:000431">
    <property type="entry name" value="Predicted protein"/>
    <property type="match status" value="1"/>
</dbReference>
<dbReference type="SUPFAM" id="SSF103473">
    <property type="entry name" value="MFS general substrate transporter"/>
    <property type="match status" value="1"/>
</dbReference>
<evidence type="ECO:0000256" key="2">
    <source>
        <dbReference type="SAM" id="Phobius"/>
    </source>
</evidence>